<dbReference type="AlphaFoldDB" id="A0A1X7VNI7"/>
<dbReference type="Proteomes" id="UP000007879">
    <property type="component" value="Unassembled WGS sequence"/>
</dbReference>
<gene>
    <name evidence="2" type="primary">109593741</name>
</gene>
<dbReference type="Gene3D" id="1.25.40.20">
    <property type="entry name" value="Ankyrin repeat-containing domain"/>
    <property type="match status" value="1"/>
</dbReference>
<dbReference type="CDD" id="cd00882">
    <property type="entry name" value="Ras_like_GTPase"/>
    <property type="match status" value="1"/>
</dbReference>
<dbReference type="EnsemblMetazoa" id="XM_020008772.1">
    <property type="protein sequence ID" value="XP_019864331.1"/>
    <property type="gene ID" value="LOC109593741"/>
</dbReference>
<evidence type="ECO:0000313" key="3">
    <source>
        <dbReference type="Proteomes" id="UP000007879"/>
    </source>
</evidence>
<organism evidence="2">
    <name type="scientific">Amphimedon queenslandica</name>
    <name type="common">Sponge</name>
    <dbReference type="NCBI Taxonomy" id="400682"/>
    <lineage>
        <taxon>Eukaryota</taxon>
        <taxon>Metazoa</taxon>
        <taxon>Porifera</taxon>
        <taxon>Demospongiae</taxon>
        <taxon>Heteroscleromorpha</taxon>
        <taxon>Haplosclerida</taxon>
        <taxon>Niphatidae</taxon>
        <taxon>Amphimedon</taxon>
    </lineage>
</organism>
<name>A0A1X7VNI7_AMPQE</name>
<accession>A0A1X7VNI7</accession>
<keyword evidence="1" id="KW-0040">ANK repeat</keyword>
<dbReference type="PROSITE" id="PS50088">
    <property type="entry name" value="ANK_REPEAT"/>
    <property type="match status" value="1"/>
</dbReference>
<protein>
    <submittedName>
        <fullName evidence="2">Uncharacterized protein</fullName>
    </submittedName>
</protein>
<dbReference type="InterPro" id="IPR002110">
    <property type="entry name" value="Ankyrin_rpt"/>
</dbReference>
<dbReference type="SUPFAM" id="SSF48403">
    <property type="entry name" value="Ankyrin repeat"/>
    <property type="match status" value="1"/>
</dbReference>
<evidence type="ECO:0000256" key="1">
    <source>
        <dbReference type="PROSITE-ProRule" id="PRU00023"/>
    </source>
</evidence>
<reference evidence="2" key="2">
    <citation type="submission" date="2017-05" db="UniProtKB">
        <authorList>
            <consortium name="EnsemblMetazoa"/>
        </authorList>
    </citation>
    <scope>IDENTIFICATION</scope>
</reference>
<dbReference type="EnsemblMetazoa" id="Aqu2.1.40948_001">
    <property type="protein sequence ID" value="Aqu2.1.40948_001"/>
    <property type="gene ID" value="Aqu2.1.40948"/>
</dbReference>
<keyword evidence="3" id="KW-1185">Reference proteome</keyword>
<dbReference type="InParanoid" id="A0A1X7VNI7"/>
<dbReference type="InterPro" id="IPR036770">
    <property type="entry name" value="Ankyrin_rpt-contain_sf"/>
</dbReference>
<evidence type="ECO:0000313" key="2">
    <source>
        <dbReference type="EnsemblMetazoa" id="Aqu2.1.40948_001"/>
    </source>
</evidence>
<proteinExistence type="predicted"/>
<dbReference type="KEGG" id="aqu:109593741"/>
<dbReference type="InterPro" id="IPR027417">
    <property type="entry name" value="P-loop_NTPase"/>
</dbReference>
<sequence>MGNNLQAQQQVSDPAPWPAELVNAFASLVAKVKSKSSETISDLSVLVDYICGLPISRSNHHQSTSSDSLIPQLKEAQTLDKVYDVIQPLIRFNQCDLLKCLVDKFGEEETKRELEEYLSSVDKFNREMTVDELVELMTKQQINWTDQERERAETEGCTIKMILDDKYGRNNLDRLQKDVTSIFNCENYVLALAAAKKGSIELVWCTGVGAVQYLTEAAVDNMELLNEIGVIELRVGTNSIKVNGEVDASEMPPSNNAIDEVCADGNTTSQEQGLLLNLFQNIAGFMKAGNLEDASRLLHDPQLPSDDLGELLQMVDEEGSSLLHIAVTVNNLEMVKVVLTAIHKRNEESLKWLRNAKGESPLHIAFHVDSIEIIKALLEFPKAAVIPSNHANLLQIAASDPSPNSVIKLKLVMEHSNGNPLNLYPDFRQHFPAVRFPKAELESTIPVIVVGDSNAGKSTLIKSLQIEGVKSQFFHLFFSVSNVSAHKAGIIPTPFQSAWFGNVVFYDLSSHREFVHEAILHCGHLSDAVFIVVVNLHDKTDDITKQLVYWLKFVKYHYNKACGRSDRLPNVAIVGSHLYQLRFGKLANRERFLHYAYPRARPHFNEADFNIIARELMDCRKSSVPNTILHLALSHEFKTLRRNRPQLPSQSYILYGMMKDYCNKKRVSFMSVCEILVLLDKEDAHCKMIQPKVMEVLRLCKPLGELNLLLVLENEEELERSWIVIDSHSLLCKVEQAIFTDDTPATNDGILMHDVLLNLFDAMPNVDPEMMIKLMIHYCYCSKLHSTFSPLPSWAKHNRYFFPHLLPEQPISQPAQQKLMFAWTLSPSSPYQYFMPYFIHHFLLQLCQEPEISRENYDRARRTLITSFPAIGLEMVVHVYSNQAIIVSMRTEGPSSSESIINCLQMRNRLVAKIRNVVEELDPEIKSNLSLKEALISGKDMRHPVHYPVLQPPKIRGIIHSEIKQRYGIDDVLNAVKNRSMSVRPMNHPEPLSSVEDLLEFEPYFYLSDEVRSTLKDPVNPADSISDAFFESLARDLGMERLHLVLSAVGVSSIDNESIREVPEGNFHRKLSRAVSFVQGMGLTYDRLRTILDSVSFFKLHELY</sequence>
<dbReference type="PROSITE" id="PS50297">
    <property type="entry name" value="ANK_REP_REGION"/>
    <property type="match status" value="1"/>
</dbReference>
<feature type="repeat" description="ANK" evidence="1">
    <location>
        <begin position="357"/>
        <end position="379"/>
    </location>
</feature>
<reference evidence="3" key="1">
    <citation type="journal article" date="2010" name="Nature">
        <title>The Amphimedon queenslandica genome and the evolution of animal complexity.</title>
        <authorList>
            <person name="Srivastava M."/>
            <person name="Simakov O."/>
            <person name="Chapman J."/>
            <person name="Fahey B."/>
            <person name="Gauthier M.E."/>
            <person name="Mitros T."/>
            <person name="Richards G.S."/>
            <person name="Conaco C."/>
            <person name="Dacre M."/>
            <person name="Hellsten U."/>
            <person name="Larroux C."/>
            <person name="Putnam N.H."/>
            <person name="Stanke M."/>
            <person name="Adamska M."/>
            <person name="Darling A."/>
            <person name="Degnan S.M."/>
            <person name="Oakley T.H."/>
            <person name="Plachetzki D.C."/>
            <person name="Zhai Y."/>
            <person name="Adamski M."/>
            <person name="Calcino A."/>
            <person name="Cummins S.F."/>
            <person name="Goodstein D.M."/>
            <person name="Harris C."/>
            <person name="Jackson D.J."/>
            <person name="Leys S.P."/>
            <person name="Shu S."/>
            <person name="Woodcroft B.J."/>
            <person name="Vervoort M."/>
            <person name="Kosik K.S."/>
            <person name="Manning G."/>
            <person name="Degnan B.M."/>
            <person name="Rokhsar D.S."/>
        </authorList>
    </citation>
    <scope>NUCLEOTIDE SEQUENCE [LARGE SCALE GENOMIC DNA]</scope>
</reference>
<dbReference type="SMART" id="SM00248">
    <property type="entry name" value="ANK"/>
    <property type="match status" value="2"/>
</dbReference>
<dbReference type="SUPFAM" id="SSF52540">
    <property type="entry name" value="P-loop containing nucleoside triphosphate hydrolases"/>
    <property type="match status" value="1"/>
</dbReference>
<dbReference type="Pfam" id="PF12796">
    <property type="entry name" value="Ank_2"/>
    <property type="match status" value="1"/>
</dbReference>